<comment type="caution">
    <text evidence="8">The sequence shown here is derived from an EMBL/GenBank/DDBJ whole genome shotgun (WGS) entry which is preliminary data.</text>
</comment>
<dbReference type="Proteomes" id="UP000775213">
    <property type="component" value="Unassembled WGS sequence"/>
</dbReference>
<dbReference type="GO" id="GO:0106290">
    <property type="term" value="F:trans-cinnamate-CoA ligase activity"/>
    <property type="evidence" value="ECO:0007669"/>
    <property type="project" value="UniProtKB-ARBA"/>
</dbReference>
<evidence type="ECO:0000313" key="9">
    <source>
        <dbReference type="Proteomes" id="UP000775213"/>
    </source>
</evidence>
<evidence type="ECO:0000256" key="5">
    <source>
        <dbReference type="ARBA" id="ARBA00034252"/>
    </source>
</evidence>
<dbReference type="PROSITE" id="PS00455">
    <property type="entry name" value="AMP_BINDING"/>
    <property type="match status" value="1"/>
</dbReference>
<keyword evidence="4" id="KW-0067">ATP-binding</keyword>
<reference evidence="8 9" key="1">
    <citation type="journal article" date="2021" name="Hortic Res">
        <title>Chromosome-scale assembly of the Dendrobium chrysotoxum genome enhances the understanding of orchid evolution.</title>
        <authorList>
            <person name="Zhang Y."/>
            <person name="Zhang G.Q."/>
            <person name="Zhang D."/>
            <person name="Liu X.D."/>
            <person name="Xu X.Y."/>
            <person name="Sun W.H."/>
            <person name="Yu X."/>
            <person name="Zhu X."/>
            <person name="Wang Z.W."/>
            <person name="Zhao X."/>
            <person name="Zhong W.Y."/>
            <person name="Chen H."/>
            <person name="Yin W.L."/>
            <person name="Huang T."/>
            <person name="Niu S.C."/>
            <person name="Liu Z.J."/>
        </authorList>
    </citation>
    <scope>NUCLEOTIDE SEQUENCE [LARGE SCALE GENOMIC DNA]</scope>
    <source>
        <strain evidence="8">Lindl</strain>
    </source>
</reference>
<gene>
    <name evidence="8" type="ORF">IEQ34_025172</name>
</gene>
<protein>
    <recommendedName>
        <fullName evidence="2">4-coumarate--CoA ligase</fullName>
        <ecNumber evidence="2">6.2.1.12</ecNumber>
    </recommendedName>
</protein>
<evidence type="ECO:0000256" key="2">
    <source>
        <dbReference type="ARBA" id="ARBA00012959"/>
    </source>
</evidence>
<feature type="domain" description="AMP-dependent synthetase/ligase" evidence="6">
    <location>
        <begin position="85"/>
        <end position="451"/>
    </location>
</feature>
<organism evidence="8 9">
    <name type="scientific">Dendrobium chrysotoxum</name>
    <name type="common">Orchid</name>
    <dbReference type="NCBI Taxonomy" id="161865"/>
    <lineage>
        <taxon>Eukaryota</taxon>
        <taxon>Viridiplantae</taxon>
        <taxon>Streptophyta</taxon>
        <taxon>Embryophyta</taxon>
        <taxon>Tracheophyta</taxon>
        <taxon>Spermatophyta</taxon>
        <taxon>Magnoliopsida</taxon>
        <taxon>Liliopsida</taxon>
        <taxon>Asparagales</taxon>
        <taxon>Orchidaceae</taxon>
        <taxon>Epidendroideae</taxon>
        <taxon>Malaxideae</taxon>
        <taxon>Dendrobiinae</taxon>
        <taxon>Dendrobium</taxon>
    </lineage>
</organism>
<dbReference type="Gene3D" id="3.30.300.30">
    <property type="match status" value="1"/>
</dbReference>
<accession>A0AAV7FQ11</accession>
<comment type="catalytic activity">
    <reaction evidence="5">
        <text>(E)-4-coumarate + ATP + CoA = (E)-4-coumaroyl-CoA + AMP + diphosphate</text>
        <dbReference type="Rhea" id="RHEA:19641"/>
        <dbReference type="ChEBI" id="CHEBI:12876"/>
        <dbReference type="ChEBI" id="CHEBI:30616"/>
        <dbReference type="ChEBI" id="CHEBI:33019"/>
        <dbReference type="ChEBI" id="CHEBI:57287"/>
        <dbReference type="ChEBI" id="CHEBI:85008"/>
        <dbReference type="ChEBI" id="CHEBI:456215"/>
        <dbReference type="EC" id="6.2.1.12"/>
    </reaction>
    <physiologicalReaction direction="left-to-right" evidence="5">
        <dbReference type="Rhea" id="RHEA:19642"/>
    </physiologicalReaction>
</comment>
<dbReference type="Gene3D" id="3.40.50.12780">
    <property type="entry name" value="N-terminal domain of ligase-like"/>
    <property type="match status" value="1"/>
</dbReference>
<evidence type="ECO:0000256" key="3">
    <source>
        <dbReference type="ARBA" id="ARBA00022598"/>
    </source>
</evidence>
<dbReference type="InterPro" id="IPR025110">
    <property type="entry name" value="AMP-bd_C"/>
</dbReference>
<dbReference type="PANTHER" id="PTHR24096:SF149">
    <property type="entry name" value="AMP-BINDING DOMAIN-CONTAINING PROTEIN-RELATED"/>
    <property type="match status" value="1"/>
</dbReference>
<keyword evidence="3" id="KW-0436">Ligase</keyword>
<proteinExistence type="inferred from homology"/>
<dbReference type="EMBL" id="JAGFBR010000289">
    <property type="protein sequence ID" value="KAH0445996.1"/>
    <property type="molecule type" value="Genomic_DNA"/>
</dbReference>
<evidence type="ECO:0000259" key="7">
    <source>
        <dbReference type="Pfam" id="PF13193"/>
    </source>
</evidence>
<sequence length="616" mass="66464">MYFPACTATRTAGTSTLRSLPSHVTVGYHVDIPIMSHAVETAKRTRDGVYESPFGKQPNFQKGTLYDYTCGTLSWRQGEPGFEKERALYDVVSKQSWTVEEKRRDVILIAATLLEVYKCKPGDHVMICYPTSAVFALLCFACARAGLVMALANPAYTADEMKHACTLVGAKLILTVEQFLPSLDKGGIDSTSIVDATYPTPRGGRIDKKLFRDLIGSVEEAEAILKGAGANDIDWKTACGIFFSSGTTGLPKAVMVSHYNLIALCHAVKLIPGHTPPKTWDNGKPSSNVVYLPAFHIAGMAGLTIGAVEGGCVWFSVANPIDLKLIVSTIKEARPWRNVIVPPLLLALSRLGLAGPQGFEGSMHALYSAAAPCGQALQREAAEKLKIRIGQYWGMSETTGAVTGSDVTRDTKAGSCGQVLAGMQMRIVGEDGQTLEHGKAGEGPMNMIGYYRNEKATAETLDKVNNAPLKCLAYSVSNRPSLSSQDGWLHTGDVGYMDDEGFLFIVDRIKELIKYKGFQVAPAELEGLLLSHPHIMDVGVTGVDDGSGRGEAPRAFVMLRPDAPGAKEIDVAKPGQFARPSESALARDIAKYVAERVSNYKQLRAGVVFVTEIPKK</sequence>
<dbReference type="AlphaFoldDB" id="A0AAV7FQ11"/>
<feature type="domain" description="AMP-binding enzyme C-terminal" evidence="7">
    <location>
        <begin position="524"/>
        <end position="615"/>
    </location>
</feature>
<dbReference type="InterPro" id="IPR042099">
    <property type="entry name" value="ANL_N_sf"/>
</dbReference>
<evidence type="ECO:0000256" key="4">
    <source>
        <dbReference type="ARBA" id="ARBA00022840"/>
    </source>
</evidence>
<dbReference type="InterPro" id="IPR000873">
    <property type="entry name" value="AMP-dep_synth/lig_dom"/>
</dbReference>
<keyword evidence="9" id="KW-1185">Reference proteome</keyword>
<comment type="similarity">
    <text evidence="1">Belongs to the ATP-dependent AMP-binding enzyme family.</text>
</comment>
<dbReference type="InterPro" id="IPR045851">
    <property type="entry name" value="AMP-bd_C_sf"/>
</dbReference>
<dbReference type="InterPro" id="IPR020845">
    <property type="entry name" value="AMP-binding_CS"/>
</dbReference>
<dbReference type="Pfam" id="PF00501">
    <property type="entry name" value="AMP-binding"/>
    <property type="match status" value="1"/>
</dbReference>
<evidence type="ECO:0000256" key="1">
    <source>
        <dbReference type="ARBA" id="ARBA00006432"/>
    </source>
</evidence>
<dbReference type="Pfam" id="PF13193">
    <property type="entry name" value="AMP-binding_C"/>
    <property type="match status" value="1"/>
</dbReference>
<evidence type="ECO:0000259" key="6">
    <source>
        <dbReference type="Pfam" id="PF00501"/>
    </source>
</evidence>
<evidence type="ECO:0000313" key="8">
    <source>
        <dbReference type="EMBL" id="KAH0445996.1"/>
    </source>
</evidence>
<dbReference type="GO" id="GO:0005524">
    <property type="term" value="F:ATP binding"/>
    <property type="evidence" value="ECO:0007669"/>
    <property type="project" value="UniProtKB-KW"/>
</dbReference>
<keyword evidence="4" id="KW-0547">Nucleotide-binding</keyword>
<dbReference type="SUPFAM" id="SSF56801">
    <property type="entry name" value="Acetyl-CoA synthetase-like"/>
    <property type="match status" value="1"/>
</dbReference>
<name>A0AAV7FQ11_DENCH</name>
<dbReference type="GO" id="GO:0016207">
    <property type="term" value="F:4-coumarate-CoA ligase activity"/>
    <property type="evidence" value="ECO:0007669"/>
    <property type="project" value="UniProtKB-EC"/>
</dbReference>
<dbReference type="GO" id="GO:0009698">
    <property type="term" value="P:phenylpropanoid metabolic process"/>
    <property type="evidence" value="ECO:0007669"/>
    <property type="project" value="UniProtKB-ARBA"/>
</dbReference>
<dbReference type="PANTHER" id="PTHR24096">
    <property type="entry name" value="LONG-CHAIN-FATTY-ACID--COA LIGASE"/>
    <property type="match status" value="1"/>
</dbReference>
<dbReference type="EC" id="6.2.1.12" evidence="2"/>